<feature type="domain" description="Nucleolar 27S pre-rRNA processing Urb2/Npa2 C-terminal" evidence="2">
    <location>
        <begin position="1260"/>
        <end position="1510"/>
    </location>
</feature>
<dbReference type="GO" id="GO:0042254">
    <property type="term" value="P:ribosome biogenesis"/>
    <property type="evidence" value="ECO:0007669"/>
    <property type="project" value="TreeGrafter"/>
</dbReference>
<dbReference type="Proteomes" id="UP000053617">
    <property type="component" value="Unassembled WGS sequence"/>
</dbReference>
<protein>
    <recommendedName>
        <fullName evidence="2">Nucleolar 27S pre-rRNA processing Urb2/Npa2 C-terminal domain-containing protein</fullName>
    </recommendedName>
</protein>
<dbReference type="PANTHER" id="PTHR15682:SF2">
    <property type="entry name" value="UNHEALTHY RIBOSOME BIOGENESIS PROTEIN 2 HOMOLOG"/>
    <property type="match status" value="1"/>
</dbReference>
<evidence type="ECO:0000259" key="2">
    <source>
        <dbReference type="Pfam" id="PF10441"/>
    </source>
</evidence>
<sequence length="1511" mass="170010">MAKKSFEAAIADLERTNGPPTADLETAAKILGINLEENVQHCSVDVKFKALPVSNGFKEQWLLRWLLRKLNVSDSKTRGEKIGNIEKSLALCPNFWSLLLSLTCTIPHEVCLEIFIERKFFPALDKAIRAIVGTRTFVSDSEPEPQEGTEHHGPPPKRRRLSPETKTTPKADLQQDKLPWILLQAASRCVALLDPEPSKNKIKTHRIPPTWFASWSDQASLLGALLEVVASLFETATGAREIDLMSEILNNILSHWKGDSSVTRGQSDDPNQAFRSHCLLPSLVLLEAFRNQQTRCKSLVPPRNALERLIALHVVFPARELLNERHAKKWNNSNDVLLYERLEPTLKNFRKRILDLDSPTSETPENVTRFTRLDLSWIILDIAARSIPPSELRRRQMDQAWIDSLFICLAHTVWPQMPRITSTGVVQPQVSLASVLKYQETWLFPLENLLDVVLARKLHISLPILGYVLSALLALDDQFRPWTLIANVIKVDASILVPSSGLSSSEDLLKQMFGKMESSSVSNDEYTLIRDGIILPLMRNFTRSRDLGGFISIWQQNLGDAIRTRYTTKYSLVTIPAVLVWEDNDVFDQFKTLVLMQAPPSLGQRLLDDLVQPLTEIGEKVGSTADLFAKVAVFSAFLEISHSQHVNIDLDSQKLARLFNGAMHALRRKSDYHAQRWRLWKLLYILIQLLNFTNLPSDIDQLLSSDYNFMSLKDIKNMGQADASRKRASKFLECLECFSLVLELATHSLQFQLNLESELNYLTELILPDTAPRPTSSPVDFWDGQSYDCDNLTKLLAGCIGRIAQAPTVFSIYPEMFKGFIDKSLAFVTQPVSPDADEDLPVSLKALLKATLKVNEVVNNPSLRNSIFQFVTENAESTTTERQAGKALLRDLPIETMKRSPQMKKIATAAMRRLAQNSQDAPTDAVADDLGLLIDLDSLLGGTVVDFKDWHFWVHFSGIIFRQEHRAFSTSLLATMQMLVRIFEMVWTRASAASNSSVLSAILSWATTVIETSQNGKLQQSSVLSLGVFFGLACRSVSQLDSIIASQKLQNLRKDFIRSLNSSIEETLRDGMKDSGLLKLKLNLDAIHSVGAARPDEGPQEAATQIQKVLQARDLTMHKDDLTNEERRISLAIERECFHFTSSAGTRPLKEEVEAEIQKLASFCTQQKRWTNDEISLLATRADLFVRQVGPAGWSLALETLREKSLQGKFQLISHVTIASAILHIEGEHMVLYPELANGLARLACMDGFVRQRTMTGLCLALENSKTVLDLHPAVVNQSTLDRLLAFICAIASAPSDDQKPLGDLEMESGPRALHIYERLCAVMGSILGRYRRRLSDRYHLLVPAMQRLLRCLFWPGTEKVRDEKWTMSVGAIDTFGKTLPTWLRESGEGLAPSSAEKFSRLVLSICNPTVSAARSSKKRGHNQLNDDTKKARQWAGQFMQYLVIEYARCSLDGQITPTMKERLMPGMYGVMDAMDQELFRALNAGMDPSSRAIFKNLYDDWTRYGKWNQS</sequence>
<evidence type="ECO:0000256" key="1">
    <source>
        <dbReference type="SAM" id="MobiDB-lite"/>
    </source>
</evidence>
<dbReference type="STRING" id="1442369.A0A0D2IIG2"/>
<feature type="compositionally biased region" description="Basic and acidic residues" evidence="1">
    <location>
        <begin position="161"/>
        <end position="170"/>
    </location>
</feature>
<reference evidence="3 4" key="1">
    <citation type="submission" date="2015-01" db="EMBL/GenBank/DDBJ databases">
        <title>The Genome Sequence of Rhinocladiella mackenzie CBS 650.93.</title>
        <authorList>
            <consortium name="The Broad Institute Genomics Platform"/>
            <person name="Cuomo C."/>
            <person name="de Hoog S."/>
            <person name="Gorbushina A."/>
            <person name="Stielow B."/>
            <person name="Teixiera M."/>
            <person name="Abouelleil A."/>
            <person name="Chapman S.B."/>
            <person name="Priest M."/>
            <person name="Young S.K."/>
            <person name="Wortman J."/>
            <person name="Nusbaum C."/>
            <person name="Birren B."/>
        </authorList>
    </citation>
    <scope>NUCLEOTIDE SEQUENCE [LARGE SCALE GENOMIC DNA]</scope>
    <source>
        <strain evidence="3 4">CBS 650.93</strain>
    </source>
</reference>
<dbReference type="Pfam" id="PF10441">
    <property type="entry name" value="Urb2"/>
    <property type="match status" value="1"/>
</dbReference>
<proteinExistence type="predicted"/>
<dbReference type="GO" id="GO:0005730">
    <property type="term" value="C:nucleolus"/>
    <property type="evidence" value="ECO:0007669"/>
    <property type="project" value="TreeGrafter"/>
</dbReference>
<organism evidence="3 4">
    <name type="scientific">Rhinocladiella mackenziei CBS 650.93</name>
    <dbReference type="NCBI Taxonomy" id="1442369"/>
    <lineage>
        <taxon>Eukaryota</taxon>
        <taxon>Fungi</taxon>
        <taxon>Dikarya</taxon>
        <taxon>Ascomycota</taxon>
        <taxon>Pezizomycotina</taxon>
        <taxon>Eurotiomycetes</taxon>
        <taxon>Chaetothyriomycetidae</taxon>
        <taxon>Chaetothyriales</taxon>
        <taxon>Herpotrichiellaceae</taxon>
        <taxon>Rhinocladiella</taxon>
    </lineage>
</organism>
<dbReference type="VEuPathDB" id="FungiDB:Z518_06386"/>
<accession>A0A0D2IIG2</accession>
<dbReference type="InterPro" id="IPR052609">
    <property type="entry name" value="Ribosome_Biogenesis_Reg"/>
</dbReference>
<dbReference type="GeneID" id="25294457"/>
<keyword evidence="4" id="KW-1185">Reference proteome</keyword>
<dbReference type="PANTHER" id="PTHR15682">
    <property type="entry name" value="UNHEALTHY RIBOSOME BIOGENESIS PROTEIN 2 HOMOLOG"/>
    <property type="match status" value="1"/>
</dbReference>
<dbReference type="RefSeq" id="XP_013272650.1">
    <property type="nucleotide sequence ID" value="XM_013417196.1"/>
</dbReference>
<dbReference type="OrthoDB" id="160374at2759"/>
<dbReference type="InterPro" id="IPR018849">
    <property type="entry name" value="Urb2/Npa2_C"/>
</dbReference>
<evidence type="ECO:0000313" key="3">
    <source>
        <dbReference type="EMBL" id="KIX05514.1"/>
    </source>
</evidence>
<gene>
    <name evidence="3" type="ORF">Z518_06386</name>
</gene>
<dbReference type="EMBL" id="KN847478">
    <property type="protein sequence ID" value="KIX05514.1"/>
    <property type="molecule type" value="Genomic_DNA"/>
</dbReference>
<evidence type="ECO:0000313" key="4">
    <source>
        <dbReference type="Proteomes" id="UP000053617"/>
    </source>
</evidence>
<name>A0A0D2IIG2_9EURO</name>
<dbReference type="HOGENOM" id="CLU_005258_0_0_1"/>
<feature type="region of interest" description="Disordered" evidence="1">
    <location>
        <begin position="139"/>
        <end position="170"/>
    </location>
</feature>